<feature type="compositionally biased region" description="Low complexity" evidence="1">
    <location>
        <begin position="67"/>
        <end position="85"/>
    </location>
</feature>
<dbReference type="EMBL" id="QPFP01000034">
    <property type="protein sequence ID" value="TEB28262.1"/>
    <property type="molecule type" value="Genomic_DNA"/>
</dbReference>
<organism evidence="2 3">
    <name type="scientific">Coprinellus micaceus</name>
    <name type="common">Glistening ink-cap mushroom</name>
    <name type="synonym">Coprinus micaceus</name>
    <dbReference type="NCBI Taxonomy" id="71717"/>
    <lineage>
        <taxon>Eukaryota</taxon>
        <taxon>Fungi</taxon>
        <taxon>Dikarya</taxon>
        <taxon>Basidiomycota</taxon>
        <taxon>Agaricomycotina</taxon>
        <taxon>Agaricomycetes</taxon>
        <taxon>Agaricomycetidae</taxon>
        <taxon>Agaricales</taxon>
        <taxon>Agaricineae</taxon>
        <taxon>Psathyrellaceae</taxon>
        <taxon>Coprinellus</taxon>
    </lineage>
</organism>
<accession>A0A4Y7T3T2</accession>
<evidence type="ECO:0000256" key="1">
    <source>
        <dbReference type="SAM" id="MobiDB-lite"/>
    </source>
</evidence>
<feature type="region of interest" description="Disordered" evidence="1">
    <location>
        <begin position="53"/>
        <end position="178"/>
    </location>
</feature>
<name>A0A4Y7T3T2_COPMI</name>
<proteinExistence type="predicted"/>
<feature type="compositionally biased region" description="Polar residues" evidence="1">
    <location>
        <begin position="53"/>
        <end position="66"/>
    </location>
</feature>
<dbReference type="Proteomes" id="UP000298030">
    <property type="component" value="Unassembled WGS sequence"/>
</dbReference>
<sequence length="608" mass="66209">MGFFENATGFTIGTSNNNDIAPGATVTYTINNAAQLLPPSILAAQAAAHIPSQINGPSSAPQLSSTAAPPSVPQLASSSSAPAVPTTEDDALTEQTTGALPTKLTPSEGQSVPEKPCPSPASIPSPPPSPKVPARSMAQGPARKKVQAPRSPSPKSSVDHRTPRPYPRPVQPESTPIDLDALDVDEDSLPKFRYGIVAAVAAQAHLLHKTKAIGNLLKIYGIDIASWVAQTGFRVDSSEDGHRVGLPPVLRQEIVITISTYQVVKKKLPNLAKELKTHVSPYYGTIKFLDSKKTWDLDSQSKEVAERSSSKDILAPQCSRPHESVFDVDVPDPTEGESPPFVKLSIINFANDEDPRNHFTTSTAFTLEKDEKARQGSNPTKIKFSECKFEGPSSYTLQGASVRVTLDQATEFENIMPEEAFEIDPTAQLKYSSQKTKKKQTTKTAGVELAKVPKVVGNVAMTTGLDEMSGVETMRNAWQVWHSTDKMSQTICYSSLRQEFSRRVSFPEKLRPSMKFAPSTRRSPPTTITVRLWSFWSLESLADTSQGGFVERLWSSAFGAKSQRGVRKADPRTYANFAHCVEISLPLDFMGSARETVTREDILDNLAM</sequence>
<feature type="compositionally biased region" description="Polar residues" evidence="1">
    <location>
        <begin position="93"/>
        <end position="110"/>
    </location>
</feature>
<protein>
    <submittedName>
        <fullName evidence="2">Uncharacterized protein</fullName>
    </submittedName>
</protein>
<reference evidence="2 3" key="1">
    <citation type="journal article" date="2019" name="Nat. Ecol. Evol.">
        <title>Megaphylogeny resolves global patterns of mushroom evolution.</title>
        <authorList>
            <person name="Varga T."/>
            <person name="Krizsan K."/>
            <person name="Foldi C."/>
            <person name="Dima B."/>
            <person name="Sanchez-Garcia M."/>
            <person name="Sanchez-Ramirez S."/>
            <person name="Szollosi G.J."/>
            <person name="Szarkandi J.G."/>
            <person name="Papp V."/>
            <person name="Albert L."/>
            <person name="Andreopoulos W."/>
            <person name="Angelini C."/>
            <person name="Antonin V."/>
            <person name="Barry K.W."/>
            <person name="Bougher N.L."/>
            <person name="Buchanan P."/>
            <person name="Buyck B."/>
            <person name="Bense V."/>
            <person name="Catcheside P."/>
            <person name="Chovatia M."/>
            <person name="Cooper J."/>
            <person name="Damon W."/>
            <person name="Desjardin D."/>
            <person name="Finy P."/>
            <person name="Geml J."/>
            <person name="Haridas S."/>
            <person name="Hughes K."/>
            <person name="Justo A."/>
            <person name="Karasinski D."/>
            <person name="Kautmanova I."/>
            <person name="Kiss B."/>
            <person name="Kocsube S."/>
            <person name="Kotiranta H."/>
            <person name="LaButti K.M."/>
            <person name="Lechner B.E."/>
            <person name="Liimatainen K."/>
            <person name="Lipzen A."/>
            <person name="Lukacs Z."/>
            <person name="Mihaltcheva S."/>
            <person name="Morgado L.N."/>
            <person name="Niskanen T."/>
            <person name="Noordeloos M.E."/>
            <person name="Ohm R.A."/>
            <person name="Ortiz-Santana B."/>
            <person name="Ovrebo C."/>
            <person name="Racz N."/>
            <person name="Riley R."/>
            <person name="Savchenko A."/>
            <person name="Shiryaev A."/>
            <person name="Soop K."/>
            <person name="Spirin V."/>
            <person name="Szebenyi C."/>
            <person name="Tomsovsky M."/>
            <person name="Tulloss R.E."/>
            <person name="Uehling J."/>
            <person name="Grigoriev I.V."/>
            <person name="Vagvolgyi C."/>
            <person name="Papp T."/>
            <person name="Martin F.M."/>
            <person name="Miettinen O."/>
            <person name="Hibbett D.S."/>
            <person name="Nagy L.G."/>
        </authorList>
    </citation>
    <scope>NUCLEOTIDE SEQUENCE [LARGE SCALE GENOMIC DNA]</scope>
    <source>
        <strain evidence="2 3">FP101781</strain>
    </source>
</reference>
<feature type="region of interest" description="Disordered" evidence="1">
    <location>
        <begin position="306"/>
        <end position="334"/>
    </location>
</feature>
<dbReference type="OrthoDB" id="10525042at2759"/>
<feature type="compositionally biased region" description="Pro residues" evidence="1">
    <location>
        <begin position="115"/>
        <end position="131"/>
    </location>
</feature>
<dbReference type="AlphaFoldDB" id="A0A4Y7T3T2"/>
<evidence type="ECO:0000313" key="2">
    <source>
        <dbReference type="EMBL" id="TEB28262.1"/>
    </source>
</evidence>
<keyword evidence="3" id="KW-1185">Reference proteome</keyword>
<comment type="caution">
    <text evidence="2">The sequence shown here is derived from an EMBL/GenBank/DDBJ whole genome shotgun (WGS) entry which is preliminary data.</text>
</comment>
<gene>
    <name evidence="2" type="ORF">FA13DRAFT_1815986</name>
</gene>
<evidence type="ECO:0000313" key="3">
    <source>
        <dbReference type="Proteomes" id="UP000298030"/>
    </source>
</evidence>